<dbReference type="GO" id="GO:0003993">
    <property type="term" value="F:acid phosphatase activity"/>
    <property type="evidence" value="ECO:0007669"/>
    <property type="project" value="UniProtKB-EC"/>
</dbReference>
<evidence type="ECO:0000313" key="11">
    <source>
        <dbReference type="Proteomes" id="UP001162162"/>
    </source>
</evidence>
<feature type="signal peptide" evidence="9">
    <location>
        <begin position="1"/>
        <end position="19"/>
    </location>
</feature>
<evidence type="ECO:0000256" key="9">
    <source>
        <dbReference type="SAM" id="SignalP"/>
    </source>
</evidence>
<evidence type="ECO:0000256" key="1">
    <source>
        <dbReference type="ARBA" id="ARBA00000032"/>
    </source>
</evidence>
<comment type="caution">
    <text evidence="10">The sequence shown here is derived from an EMBL/GenBank/DDBJ whole genome shotgun (WGS) entry which is preliminary data.</text>
</comment>
<evidence type="ECO:0000256" key="8">
    <source>
        <dbReference type="SAM" id="MobiDB-lite"/>
    </source>
</evidence>
<dbReference type="Proteomes" id="UP001162162">
    <property type="component" value="Unassembled WGS sequence"/>
</dbReference>
<accession>A0AAV8YXP4</accession>
<evidence type="ECO:0000256" key="6">
    <source>
        <dbReference type="ARBA" id="ARBA00023157"/>
    </source>
</evidence>
<feature type="region of interest" description="Disordered" evidence="8">
    <location>
        <begin position="434"/>
        <end position="453"/>
    </location>
</feature>
<comment type="similarity">
    <text evidence="2">Belongs to the histidine acid phosphatase family.</text>
</comment>
<dbReference type="SUPFAM" id="SSF53254">
    <property type="entry name" value="Phosphoglycerate mutase-like"/>
    <property type="match status" value="2"/>
</dbReference>
<evidence type="ECO:0000256" key="4">
    <source>
        <dbReference type="ARBA" id="ARBA00022729"/>
    </source>
</evidence>
<keyword evidence="5" id="KW-0378">Hydrolase</keyword>
<reference evidence="10" key="1">
    <citation type="journal article" date="2023" name="Insect Mol. Biol.">
        <title>Genome sequencing provides insights into the evolution of gene families encoding plant cell wall-degrading enzymes in longhorned beetles.</title>
        <authorList>
            <person name="Shin N.R."/>
            <person name="Okamura Y."/>
            <person name="Kirsch R."/>
            <person name="Pauchet Y."/>
        </authorList>
    </citation>
    <scope>NUCLEOTIDE SEQUENCE</scope>
    <source>
        <strain evidence="10">AMC_N1</strain>
    </source>
</reference>
<keyword evidence="6" id="KW-1015">Disulfide bond</keyword>
<organism evidence="10 11">
    <name type="scientific">Aromia moschata</name>
    <dbReference type="NCBI Taxonomy" id="1265417"/>
    <lineage>
        <taxon>Eukaryota</taxon>
        <taxon>Metazoa</taxon>
        <taxon>Ecdysozoa</taxon>
        <taxon>Arthropoda</taxon>
        <taxon>Hexapoda</taxon>
        <taxon>Insecta</taxon>
        <taxon>Pterygota</taxon>
        <taxon>Neoptera</taxon>
        <taxon>Endopterygota</taxon>
        <taxon>Coleoptera</taxon>
        <taxon>Polyphaga</taxon>
        <taxon>Cucujiformia</taxon>
        <taxon>Chrysomeloidea</taxon>
        <taxon>Cerambycidae</taxon>
        <taxon>Cerambycinae</taxon>
        <taxon>Callichromatini</taxon>
        <taxon>Aromia</taxon>
    </lineage>
</organism>
<evidence type="ECO:0000256" key="2">
    <source>
        <dbReference type="ARBA" id="ARBA00005375"/>
    </source>
</evidence>
<name>A0AAV8YXP4_9CUCU</name>
<sequence>MYSLVGIGLVIFFIIRCDCFVLNSTGNGESELVSVAVLFRHGDKTPTTSFPNDPYFNLTYWPMGFGQLTKRGKMRQYELGKWLRNRYSSFLADEYFSKDIYVRSTDVDRTLMSASANLAGLYPPKDAQVWNKKLPWQPVPVHTIPKTEDQVLYMNSNCTRFSDLYKDQYDADFFKQVNEEYADFYEEVSNLTGWNITDVHFFAQLQSVLYVYDNYNRSYLPSWSSTLDMDKVNYLAGLNYARYTFTENLKKLGAGPFFDYLVTHFEKTSENDTATPKLLMLSGHESTLAAALNSMGVFDYKAPAFASCVVWELWRSDGGYYVNMYYKKNSDMEVPDKLQLKDCDFDCDLDRYKELLAPITLDKDEWEKEHGDKTPTISFPNDPFFLDMSNWEIGHGELTKRQNPLLRAGQVAAGPLRSLPVPLPLSERVLPPLHRHRSHPHVGGRHPRRPLPPPPDRLWNPDLLWDPLPVHSTTREHDRVLYLGRHGFGHDCDKFSKLFKEAVHGEFFRSINGQHANFYQELSKLTGWNVTDVMYMAWLQSALDAYASYDPSMLPEWARTLDYDKLNYLAAMNYARYTFTKDLKRLSAGPYLYYVWRHFEKFVNDKQDMPKFLMLVAHESTIAGILNAMDLFDYRVPQFGATVLFELRKDRKKYFVNILYLRTGDAGGEPQLLKLKNCATDCNIDDFTEIFRPLMLNSTSWQEECQQV</sequence>
<keyword evidence="7" id="KW-0325">Glycoprotein</keyword>
<dbReference type="InterPro" id="IPR050645">
    <property type="entry name" value="Histidine_acid_phosphatase"/>
</dbReference>
<keyword evidence="11" id="KW-1185">Reference proteome</keyword>
<keyword evidence="4 9" id="KW-0732">Signal</keyword>
<dbReference type="PANTHER" id="PTHR11567">
    <property type="entry name" value="ACID PHOSPHATASE-RELATED"/>
    <property type="match status" value="1"/>
</dbReference>
<comment type="catalytic activity">
    <reaction evidence="1">
        <text>a phosphate monoester + H2O = an alcohol + phosphate</text>
        <dbReference type="Rhea" id="RHEA:15017"/>
        <dbReference type="ChEBI" id="CHEBI:15377"/>
        <dbReference type="ChEBI" id="CHEBI:30879"/>
        <dbReference type="ChEBI" id="CHEBI:43474"/>
        <dbReference type="ChEBI" id="CHEBI:67140"/>
        <dbReference type="EC" id="3.1.3.2"/>
    </reaction>
</comment>
<protein>
    <recommendedName>
        <fullName evidence="3">acid phosphatase</fullName>
        <ecNumber evidence="3">3.1.3.2</ecNumber>
    </recommendedName>
</protein>
<evidence type="ECO:0000256" key="7">
    <source>
        <dbReference type="ARBA" id="ARBA00023180"/>
    </source>
</evidence>
<proteinExistence type="inferred from homology"/>
<dbReference type="CDD" id="cd07061">
    <property type="entry name" value="HP_HAP_like"/>
    <property type="match status" value="1"/>
</dbReference>
<dbReference type="Pfam" id="PF00328">
    <property type="entry name" value="His_Phos_2"/>
    <property type="match status" value="2"/>
</dbReference>
<dbReference type="EC" id="3.1.3.2" evidence="3"/>
<feature type="chain" id="PRO_5043474112" description="acid phosphatase" evidence="9">
    <location>
        <begin position="20"/>
        <end position="708"/>
    </location>
</feature>
<feature type="compositionally biased region" description="Basic residues" evidence="8">
    <location>
        <begin position="434"/>
        <end position="449"/>
    </location>
</feature>
<evidence type="ECO:0000313" key="10">
    <source>
        <dbReference type="EMBL" id="KAJ8956322.1"/>
    </source>
</evidence>
<gene>
    <name evidence="10" type="ORF">NQ318_015060</name>
</gene>
<dbReference type="InterPro" id="IPR000560">
    <property type="entry name" value="His_Pase_clade-2"/>
</dbReference>
<evidence type="ECO:0000256" key="5">
    <source>
        <dbReference type="ARBA" id="ARBA00022801"/>
    </source>
</evidence>
<dbReference type="InterPro" id="IPR029033">
    <property type="entry name" value="His_PPase_superfam"/>
</dbReference>
<dbReference type="PANTHER" id="PTHR11567:SF211">
    <property type="entry name" value="PROSTATIC ACID PHOSPHATASE"/>
    <property type="match status" value="1"/>
</dbReference>
<dbReference type="AlphaFoldDB" id="A0AAV8YXP4"/>
<dbReference type="EMBL" id="JAPWTK010000031">
    <property type="protein sequence ID" value="KAJ8956322.1"/>
    <property type="molecule type" value="Genomic_DNA"/>
</dbReference>
<dbReference type="Gene3D" id="3.40.50.1240">
    <property type="entry name" value="Phosphoglycerate mutase-like"/>
    <property type="match status" value="2"/>
</dbReference>
<evidence type="ECO:0000256" key="3">
    <source>
        <dbReference type="ARBA" id="ARBA00012646"/>
    </source>
</evidence>